<sequence>MSAQQSAAGLGVFAAHGANSYVAGESVWTGWDYLGEPTLYADSGARS</sequence>
<dbReference type="Gene3D" id="3.20.20.80">
    <property type="entry name" value="Glycosidases"/>
    <property type="match status" value="1"/>
</dbReference>
<evidence type="ECO:0000313" key="1">
    <source>
        <dbReference type="EMBL" id="SPQ20749.1"/>
    </source>
</evidence>
<reference evidence="1 2" key="1">
    <citation type="submission" date="2018-04" db="EMBL/GenBank/DDBJ databases">
        <authorList>
            <person name="Huttner S."/>
            <person name="Dainat J."/>
        </authorList>
    </citation>
    <scope>NUCLEOTIDE SEQUENCE [LARGE SCALE GENOMIC DNA]</scope>
</reference>
<dbReference type="Proteomes" id="UP000289323">
    <property type="component" value="Unassembled WGS sequence"/>
</dbReference>
<organism evidence="1 2">
    <name type="scientific">Thermothielavioides terrestris</name>
    <dbReference type="NCBI Taxonomy" id="2587410"/>
    <lineage>
        <taxon>Eukaryota</taxon>
        <taxon>Fungi</taxon>
        <taxon>Dikarya</taxon>
        <taxon>Ascomycota</taxon>
        <taxon>Pezizomycotina</taxon>
        <taxon>Sordariomycetes</taxon>
        <taxon>Sordariomycetidae</taxon>
        <taxon>Sordariales</taxon>
        <taxon>Chaetomiaceae</taxon>
        <taxon>Thermothielavioides</taxon>
    </lineage>
</organism>
<name>A0A3S4B3G5_9PEZI</name>
<dbReference type="AlphaFoldDB" id="A0A3S4B3G5"/>
<accession>A0A3S4B3G5</accession>
<evidence type="ECO:0000313" key="2">
    <source>
        <dbReference type="Proteomes" id="UP000289323"/>
    </source>
</evidence>
<gene>
    <name evidence="1" type="ORF">TT172_LOCUS3168</name>
</gene>
<dbReference type="EMBL" id="OUUZ01000006">
    <property type="protein sequence ID" value="SPQ20749.1"/>
    <property type="molecule type" value="Genomic_DNA"/>
</dbReference>
<proteinExistence type="predicted"/>
<protein>
    <submittedName>
        <fullName evidence="1">9086a48d-b5d6-4e3b-be7a-78e9092bc350</fullName>
    </submittedName>
</protein>